<evidence type="ECO:0000256" key="2">
    <source>
        <dbReference type="ARBA" id="ARBA00005466"/>
    </source>
</evidence>
<dbReference type="Gene3D" id="3.40.462.20">
    <property type="match status" value="1"/>
</dbReference>
<dbReference type="InterPro" id="IPR036318">
    <property type="entry name" value="FAD-bd_PCMH-like_sf"/>
</dbReference>
<dbReference type="InterPro" id="IPR016167">
    <property type="entry name" value="FAD-bd_PCMH_sub1"/>
</dbReference>
<dbReference type="Pfam" id="PF08031">
    <property type="entry name" value="BBE"/>
    <property type="match status" value="1"/>
</dbReference>
<dbReference type="InterPro" id="IPR012951">
    <property type="entry name" value="BBE"/>
</dbReference>
<evidence type="ECO:0000256" key="3">
    <source>
        <dbReference type="ARBA" id="ARBA00022630"/>
    </source>
</evidence>
<dbReference type="OrthoDB" id="9996127at2759"/>
<dbReference type="PROSITE" id="PS51387">
    <property type="entry name" value="FAD_PCMH"/>
    <property type="match status" value="1"/>
</dbReference>
<evidence type="ECO:0000256" key="5">
    <source>
        <dbReference type="ARBA" id="ARBA00023002"/>
    </source>
</evidence>
<keyword evidence="4" id="KW-0274">FAD</keyword>
<dbReference type="PANTHER" id="PTHR42973:SF9">
    <property type="entry name" value="FAD-BINDING PCMH-TYPE DOMAIN-CONTAINING PROTEIN-RELATED"/>
    <property type="match status" value="1"/>
</dbReference>
<reference evidence="8" key="1">
    <citation type="journal article" date="2013" name="New Phytol.">
        <title>Comparative genomic and transcriptomic analyses reveal the hemibiotrophic stage shift of Colletotrichum fungi.</title>
        <authorList>
            <person name="Gan P."/>
            <person name="Ikeda K."/>
            <person name="Irieda H."/>
            <person name="Narusaka M."/>
            <person name="O'Connell R.J."/>
            <person name="Narusaka Y."/>
            <person name="Takano Y."/>
            <person name="Kubo Y."/>
            <person name="Shirasu K."/>
        </authorList>
    </citation>
    <scope>NUCLEOTIDE SEQUENCE [LARGE SCALE GENOMIC DNA]</scope>
    <source>
        <strain evidence="8">104-T / ATCC 96160 / CBS 514.97 / LARS 414 / MAFF 240422</strain>
    </source>
</reference>
<proteinExistence type="inferred from homology"/>
<reference evidence="8" key="2">
    <citation type="journal article" date="2019" name="Mol. Plant Microbe Interact.">
        <title>Genome sequence resources for four phytopathogenic fungi from the Colletotrichum orbiculare species complex.</title>
        <authorList>
            <person name="Gan P."/>
            <person name="Tsushima A."/>
            <person name="Narusaka M."/>
            <person name="Narusaka Y."/>
            <person name="Takano Y."/>
            <person name="Kubo Y."/>
            <person name="Shirasu K."/>
        </authorList>
    </citation>
    <scope>GENOME REANNOTATION</scope>
    <source>
        <strain evidence="8">104-T / ATCC 96160 / CBS 514.97 / LARS 414 / MAFF 240422</strain>
    </source>
</reference>
<organism evidence="7 8">
    <name type="scientific">Colletotrichum orbiculare (strain 104-T / ATCC 96160 / CBS 514.97 / LARS 414 / MAFF 240422)</name>
    <name type="common">Cucumber anthracnose fungus</name>
    <name type="synonym">Colletotrichum lagenarium</name>
    <dbReference type="NCBI Taxonomy" id="1213857"/>
    <lineage>
        <taxon>Eukaryota</taxon>
        <taxon>Fungi</taxon>
        <taxon>Dikarya</taxon>
        <taxon>Ascomycota</taxon>
        <taxon>Pezizomycotina</taxon>
        <taxon>Sordariomycetes</taxon>
        <taxon>Hypocreomycetidae</taxon>
        <taxon>Glomerellales</taxon>
        <taxon>Glomerellaceae</taxon>
        <taxon>Colletotrichum</taxon>
        <taxon>Colletotrichum orbiculare species complex</taxon>
    </lineage>
</organism>
<dbReference type="Pfam" id="PF01565">
    <property type="entry name" value="FAD_binding_4"/>
    <property type="match status" value="1"/>
</dbReference>
<keyword evidence="8" id="KW-1185">Reference proteome</keyword>
<dbReference type="STRING" id="1213857.A0A484FN63"/>
<dbReference type="Gene3D" id="3.30.43.10">
    <property type="entry name" value="Uridine Diphospho-n-acetylenolpyruvylglucosamine Reductase, domain 2"/>
    <property type="match status" value="1"/>
</dbReference>
<dbReference type="InterPro" id="IPR050416">
    <property type="entry name" value="FAD-linked_Oxidoreductase"/>
</dbReference>
<keyword evidence="5" id="KW-0560">Oxidoreductase</keyword>
<comment type="cofactor">
    <cofactor evidence="1">
        <name>FAD</name>
        <dbReference type="ChEBI" id="CHEBI:57692"/>
    </cofactor>
</comment>
<sequence length="532" mass="57624">MEVVAAGVAWALNHTSSLSTQKILGSLGLASLVAHGAAPWTQLSSELSPNASVILPSDPSFGGSVSRWREWHAPQVGMVVNAVTEGDVQAAVRYANSRGLPFLARSGGHGATEALHTAKDAVVIDLRGWNQVALADDGKSATIGGGASVKKVVNELWAAGKQTVTGICECVGISAPVLGGGHGWLQGQYGLAADQVISARVVLPSGEAVTASEATNPDLFWALRGAGHNFGIVTEWQYRVYDVSNPEWSFEIFIFLGDRLEAVLDLTNKMMEDQPAEATHWMYFVNIPEIDPKQPVVWYAVVYDGPETVARAYARPLHDLGPLTVNAGTTPMPGLADLTFMSDGSLGCAKGFTGLRYPIGVKSYDAPAIRNVFDDIAGISARVPELAGSFFLLEGYPTHAVKRVDGRSTAFPHRDDGVLITPYIMYRPDSSLDAAAQEHGRRLRDHVLRASDDPEHLRAYVNYAHGDEALQAVYGWDGWRLEKLRGLKKKWDPENRMRFYNPIVQGVDCNSLQSLAEVACRLLRPRDDQVIG</sequence>
<comment type="caution">
    <text evidence="7">The sequence shown here is derived from an EMBL/GenBank/DDBJ whole genome shotgun (WGS) entry which is preliminary data.</text>
</comment>
<dbReference type="AlphaFoldDB" id="A0A484FN63"/>
<dbReference type="SUPFAM" id="SSF56176">
    <property type="entry name" value="FAD-binding/transporter-associated domain-like"/>
    <property type="match status" value="1"/>
</dbReference>
<gene>
    <name evidence="7" type="primary">chyH-2</name>
    <name evidence="7" type="ORF">Cob_v007642</name>
</gene>
<evidence type="ECO:0000313" key="8">
    <source>
        <dbReference type="Proteomes" id="UP000014480"/>
    </source>
</evidence>
<dbReference type="PANTHER" id="PTHR42973">
    <property type="entry name" value="BINDING OXIDOREDUCTASE, PUTATIVE (AFU_ORTHOLOGUE AFUA_1G17690)-RELATED"/>
    <property type="match status" value="1"/>
</dbReference>
<dbReference type="Gene3D" id="3.30.465.10">
    <property type="match status" value="1"/>
</dbReference>
<dbReference type="GO" id="GO:0071949">
    <property type="term" value="F:FAD binding"/>
    <property type="evidence" value="ECO:0007669"/>
    <property type="project" value="InterPro"/>
</dbReference>
<dbReference type="InterPro" id="IPR016169">
    <property type="entry name" value="FAD-bd_PCMH_sub2"/>
</dbReference>
<name>A0A484FN63_COLOR</name>
<keyword evidence="3" id="KW-0285">Flavoprotein</keyword>
<evidence type="ECO:0000259" key="6">
    <source>
        <dbReference type="PROSITE" id="PS51387"/>
    </source>
</evidence>
<accession>A0A484FN63</accession>
<dbReference type="InterPro" id="IPR006094">
    <property type="entry name" value="Oxid_FAD_bind_N"/>
</dbReference>
<dbReference type="EMBL" id="AMCV02000020">
    <property type="protein sequence ID" value="TDZ19236.1"/>
    <property type="molecule type" value="Genomic_DNA"/>
</dbReference>
<evidence type="ECO:0000313" key="7">
    <source>
        <dbReference type="EMBL" id="TDZ19236.1"/>
    </source>
</evidence>
<evidence type="ECO:0000256" key="1">
    <source>
        <dbReference type="ARBA" id="ARBA00001974"/>
    </source>
</evidence>
<dbReference type="GO" id="GO:0016491">
    <property type="term" value="F:oxidoreductase activity"/>
    <property type="evidence" value="ECO:0007669"/>
    <property type="project" value="UniProtKB-KW"/>
</dbReference>
<evidence type="ECO:0000256" key="4">
    <source>
        <dbReference type="ARBA" id="ARBA00022827"/>
    </source>
</evidence>
<dbReference type="Proteomes" id="UP000014480">
    <property type="component" value="Unassembled WGS sequence"/>
</dbReference>
<feature type="domain" description="FAD-binding PCMH-type" evidence="6">
    <location>
        <begin position="72"/>
        <end position="243"/>
    </location>
</feature>
<comment type="similarity">
    <text evidence="2">Belongs to the oxygen-dependent FAD-linked oxidoreductase family.</text>
</comment>
<protein>
    <submittedName>
        <fullName evidence="7">FAD-linked oxidoreductase chyH</fullName>
    </submittedName>
</protein>
<dbReference type="InterPro" id="IPR016166">
    <property type="entry name" value="FAD-bd_PCMH"/>
</dbReference>